<dbReference type="InterPro" id="IPR049468">
    <property type="entry name" value="Restrct_endonuc-II-like_dom"/>
</dbReference>
<evidence type="ECO:0000256" key="2">
    <source>
        <dbReference type="ARBA" id="ARBA00022741"/>
    </source>
</evidence>
<gene>
    <name evidence="10" type="ORF">QWZ15_03010</name>
</gene>
<keyword evidence="3" id="KW-0378">Hydrolase</keyword>
<dbReference type="InterPro" id="IPR047187">
    <property type="entry name" value="SF1_C_Upf1"/>
</dbReference>
<organism evidence="10 11">
    <name type="scientific">Cyclobacterium jeungdonense</name>
    <dbReference type="NCBI Taxonomy" id="708087"/>
    <lineage>
        <taxon>Bacteria</taxon>
        <taxon>Pseudomonadati</taxon>
        <taxon>Bacteroidota</taxon>
        <taxon>Cytophagia</taxon>
        <taxon>Cytophagales</taxon>
        <taxon>Cyclobacteriaceae</taxon>
        <taxon>Cyclobacterium</taxon>
    </lineage>
</organism>
<feature type="domain" description="DNA2/NAM7 helicase-like C-terminal" evidence="8">
    <location>
        <begin position="1151"/>
        <end position="1326"/>
    </location>
</feature>
<reference evidence="11" key="1">
    <citation type="journal article" date="2019" name="Int. J. Syst. Evol. Microbiol.">
        <title>The Global Catalogue of Microorganisms (GCM) 10K type strain sequencing project: providing services to taxonomists for standard genome sequencing and annotation.</title>
        <authorList>
            <consortium name="The Broad Institute Genomics Platform"/>
            <consortium name="The Broad Institute Genome Sequencing Center for Infectious Disease"/>
            <person name="Wu L."/>
            <person name="Ma J."/>
        </authorList>
    </citation>
    <scope>NUCLEOTIDE SEQUENCE [LARGE SCALE GENOMIC DNA]</scope>
    <source>
        <strain evidence="11">CECT 7706</strain>
    </source>
</reference>
<dbReference type="PANTHER" id="PTHR43788:SF8">
    <property type="entry name" value="DNA-BINDING PROTEIN SMUBP-2"/>
    <property type="match status" value="1"/>
</dbReference>
<dbReference type="PANTHER" id="PTHR43788">
    <property type="entry name" value="DNA2/NAM7 HELICASE FAMILY MEMBER"/>
    <property type="match status" value="1"/>
</dbReference>
<evidence type="ECO:0000256" key="4">
    <source>
        <dbReference type="ARBA" id="ARBA00022806"/>
    </source>
</evidence>
<feature type="domain" description="Restriction endonuclease type II-like" evidence="9">
    <location>
        <begin position="1377"/>
        <end position="1472"/>
    </location>
</feature>
<name>A0ABT8C4Z1_9BACT</name>
<evidence type="ECO:0000259" key="7">
    <source>
        <dbReference type="Pfam" id="PF13086"/>
    </source>
</evidence>
<dbReference type="Pfam" id="PF18741">
    <property type="entry name" value="MTES_1575"/>
    <property type="match status" value="1"/>
</dbReference>
<dbReference type="Pfam" id="PF13086">
    <property type="entry name" value="AAA_11"/>
    <property type="match status" value="1"/>
</dbReference>
<dbReference type="CDD" id="cd18808">
    <property type="entry name" value="SF1_C_Upf1"/>
    <property type="match status" value="1"/>
</dbReference>
<evidence type="ECO:0000313" key="10">
    <source>
        <dbReference type="EMBL" id="MDN3686790.1"/>
    </source>
</evidence>
<dbReference type="Proteomes" id="UP001236663">
    <property type="component" value="Unassembled WGS sequence"/>
</dbReference>
<keyword evidence="6" id="KW-0175">Coiled coil</keyword>
<evidence type="ECO:0000259" key="8">
    <source>
        <dbReference type="Pfam" id="PF13087"/>
    </source>
</evidence>
<dbReference type="SUPFAM" id="SSF52540">
    <property type="entry name" value="P-loop containing nucleoside triphosphate hydrolases"/>
    <property type="match status" value="1"/>
</dbReference>
<keyword evidence="5" id="KW-0067">ATP-binding</keyword>
<feature type="domain" description="DNA2/NAM7 helicase helicase" evidence="7">
    <location>
        <begin position="388"/>
        <end position="539"/>
    </location>
</feature>
<keyword evidence="2" id="KW-0547">Nucleotide-binding</keyword>
<proteinExistence type="inferred from homology"/>
<comment type="caution">
    <text evidence="10">The sequence shown here is derived from an EMBL/GenBank/DDBJ whole genome shotgun (WGS) entry which is preliminary data.</text>
</comment>
<dbReference type="EMBL" id="JAUFQS010000003">
    <property type="protein sequence ID" value="MDN3686790.1"/>
    <property type="molecule type" value="Genomic_DNA"/>
</dbReference>
<dbReference type="RefSeq" id="WP_163384931.1">
    <property type="nucleotide sequence ID" value="NZ_JAUFQS010000003.1"/>
</dbReference>
<feature type="coiled-coil region" evidence="6">
    <location>
        <begin position="469"/>
        <end position="515"/>
    </location>
</feature>
<dbReference type="Gene3D" id="3.40.960.10">
    <property type="entry name" value="VSR Endonuclease"/>
    <property type="match status" value="1"/>
</dbReference>
<protein>
    <submittedName>
        <fullName evidence="10">AAA domain-containing protein</fullName>
    </submittedName>
</protein>
<dbReference type="Gene3D" id="3.40.50.300">
    <property type="entry name" value="P-loop containing nucleotide triphosphate hydrolases"/>
    <property type="match status" value="3"/>
</dbReference>
<dbReference type="InterPro" id="IPR050534">
    <property type="entry name" value="Coronavir_polyprotein_1ab"/>
</dbReference>
<dbReference type="InterPro" id="IPR041677">
    <property type="entry name" value="DNA2/NAM7_AAA_11"/>
</dbReference>
<evidence type="ECO:0000259" key="9">
    <source>
        <dbReference type="Pfam" id="PF18741"/>
    </source>
</evidence>
<dbReference type="SUPFAM" id="SSF52980">
    <property type="entry name" value="Restriction endonuclease-like"/>
    <property type="match status" value="1"/>
</dbReference>
<dbReference type="InterPro" id="IPR011335">
    <property type="entry name" value="Restrct_endonuc-II-like"/>
</dbReference>
<evidence type="ECO:0000256" key="3">
    <source>
        <dbReference type="ARBA" id="ARBA00022801"/>
    </source>
</evidence>
<accession>A0ABT8C4Z1</accession>
<evidence type="ECO:0000256" key="5">
    <source>
        <dbReference type="ARBA" id="ARBA00022840"/>
    </source>
</evidence>
<evidence type="ECO:0000256" key="6">
    <source>
        <dbReference type="SAM" id="Coils"/>
    </source>
</evidence>
<dbReference type="InterPro" id="IPR041679">
    <property type="entry name" value="DNA2/NAM7-like_C"/>
</dbReference>
<keyword evidence="4" id="KW-0347">Helicase</keyword>
<evidence type="ECO:0000313" key="11">
    <source>
        <dbReference type="Proteomes" id="UP001236663"/>
    </source>
</evidence>
<keyword evidence="11" id="KW-1185">Reference proteome</keyword>
<dbReference type="InterPro" id="IPR027417">
    <property type="entry name" value="P-loop_NTPase"/>
</dbReference>
<comment type="similarity">
    <text evidence="1">Belongs to the DNA2/NAM7 helicase family.</text>
</comment>
<evidence type="ECO:0000256" key="1">
    <source>
        <dbReference type="ARBA" id="ARBA00007913"/>
    </source>
</evidence>
<dbReference type="Pfam" id="PF13087">
    <property type="entry name" value="AAA_12"/>
    <property type="match status" value="1"/>
</dbReference>
<sequence length="1807" mass="210311">MAKEEMSEMKKDKYLQIFNYLKEFSKLRSNPVRDIDAQDTQYPEKFWLNDIPENELFENIIRPAFNEDNDYWLKVRKPKEPAKPEFAKLTENLEKWIDKPTLLSEEDEPKLKETFEINGETLSIEDFPELEKELQQYIDKKWIDDLIEYNEKIEAYRIEHENYEKLNAVYRQLFRIFNKTQQFGEEYELVVGVGLLNFKENDERPKIFRHILTQKVDINFEYSQKDSQIFVSPNLESAPQIETDSILDLFDQFDSQNIIDAEKAVENYIKEKNIETIFSNTEDALQMFAERVSPDGSYNHLIEKPNRTPSKPNITFSPALLLRKRNTRSFTALYEKILENIENGEDSLEIPTINDLIGIHPNIEDDNSLSGNSFNGSQIEPIFFPKEYNDEQLEIVEKAKRNNKVLVQGPPGTGKSHTIANLICHLLANGKKVLITAYTKRALEVLKDKLPPEFQDLAVNLLSGDSSSIQDLQSSVNAINDELSRANLTQYQSQIDEYEDELKETKEKEATAKHQLLAVKEKATRKQEINEKYKGTLTEIAENLERDTPLFGWYEDEFSNIENNELLTRLTEFIQLHESYKQIETDEFDFEIPNPDKLLTSAQLKEYSILTDKLANGSFPKDASLNITCSDFEQLFQHLNNLQNYCNEVDKFQIDFTSTVVESFLKGRNQEWLQTLNHSKAVLEKFEKHDLRKIDKDIEVSYPQGKSLKQLKNDAQILLAYLNEGNPLTGFTFSIKKPFLPREIKERLYFIESVRVNGSPCDTVEEYEIVLKDISFQQDFIELSENWKNEVPKGSSLFKKFSFFQQIQYEVQRMSKLMDEANALKSAIESISSLQIKLFDKENLKTAALKAEFSKITESISEHKDLVNQSKAYLNHGNFHPIKEDILEAYDKMDYHIYDELLINLNKLIYAQENFINFNNLRSEVNSELPSTVKSVEENSFSDQDVQNLKQAIYFRNAQHQLEKLMDMNYENQLIQNLNELERKERKLTAKLASKKAWYKVVEGLQQSRSLRQHLDAWVMAVKKIGKTGKSKRAMKFRKIAQQEMEHCKDSVPCWIMPLYKVAETIQPEQEMYDYVIIDEASQLGPDAIFLLYIAKNIIIVGDDKQTSPEYVGVDANTMTPHINRHLNGIPRSDFYGTEFSFFDHAKFFCDGVTVLREHFRCMPEIIEFSNRHFYAPDGKGLYPLKQYSENRLEPLVAEFCAKGYTEGRGARIVNEPEANYIAETIGKLVEDENYNGKTIGVITLQGNQQASVIENLLLKRIGEKEFHKRNIVCGNSSSFQGDERDIIFLSLVTAHNHNRSALVKPEDERRFNVAVSRAKEQIWLFHSVQLDDLSNTNDLRYKLLDHFKNYSSYQPIFNTPIERRMGTQPEPFDSWFEVDVYNDIIRKQLSIIPQYEVAKGRYRIDMVALLPDGTKIAIECDGDKWHGPEQHQNDTMRQKVLERCGWQFFRVRGYEYYTSREKALEPFWNMIPVFEEKETEHVRDLDYLESNTKEERDVNTDDSIEMQGSRLDLDTDDEETRIEHLEQTDSSPSSNKILRYFNLFKSGTYILTDDEPLEADYVIPIHEIHQTGFLLQCYQSGHINKVHIYALLSRRIGKEYINGLNKDGELVHIEAVETEKIIGIYFNENGRRKFKAHLTENISTREQLHLQGYKVISNDFEQIEYNVLPLDIYNDISRLVFQSFTANGKPVDNNYYESEWSIIKRLSKKDQEPVVEPIVERVEFIPNSLFDNRVELNSIVKIKFLSNEKELKVKLVDYATNGAEIIGGVQIVNIMKPLAASIKGRTIGDRVTIGETNSEVEIIEIR</sequence>